<dbReference type="AlphaFoldDB" id="A0A7R9GLV8"/>
<dbReference type="InterPro" id="IPR046348">
    <property type="entry name" value="SIS_dom_sf"/>
</dbReference>
<dbReference type="GO" id="GO:0048029">
    <property type="term" value="F:monosaccharide binding"/>
    <property type="evidence" value="ECO:0007669"/>
    <property type="project" value="TreeGrafter"/>
</dbReference>
<dbReference type="GO" id="GO:0005829">
    <property type="term" value="C:cytosol"/>
    <property type="evidence" value="ECO:0007669"/>
    <property type="project" value="TreeGrafter"/>
</dbReference>
<dbReference type="GO" id="GO:0006094">
    <property type="term" value="P:gluconeogenesis"/>
    <property type="evidence" value="ECO:0007669"/>
    <property type="project" value="UniProtKB-KW"/>
</dbReference>
<organism evidence="4">
    <name type="scientific">Notodromas monacha</name>
    <dbReference type="NCBI Taxonomy" id="399045"/>
    <lineage>
        <taxon>Eukaryota</taxon>
        <taxon>Metazoa</taxon>
        <taxon>Ecdysozoa</taxon>
        <taxon>Arthropoda</taxon>
        <taxon>Crustacea</taxon>
        <taxon>Oligostraca</taxon>
        <taxon>Ostracoda</taxon>
        <taxon>Podocopa</taxon>
        <taxon>Podocopida</taxon>
        <taxon>Cypridocopina</taxon>
        <taxon>Cypridoidea</taxon>
        <taxon>Cyprididae</taxon>
        <taxon>Notodromas</taxon>
    </lineage>
</organism>
<sequence length="73" mass="8116">MHWALRLPKGDQDYPELAEQVHQQLDRMYQLVEKIHAGQCRGATGEVIQDVVNIGVGGSDLGPLMVSHTLSDY</sequence>
<dbReference type="OrthoDB" id="5831190at2759"/>
<dbReference type="GO" id="GO:0097367">
    <property type="term" value="F:carbohydrate derivative binding"/>
    <property type="evidence" value="ECO:0007669"/>
    <property type="project" value="InterPro"/>
</dbReference>
<feature type="non-terminal residue" evidence="4">
    <location>
        <position position="73"/>
    </location>
</feature>
<dbReference type="EMBL" id="OA912364">
    <property type="protein sequence ID" value="CAD7285930.1"/>
    <property type="molecule type" value="Genomic_DNA"/>
</dbReference>
<keyword evidence="5" id="KW-1185">Reference proteome</keyword>
<dbReference type="Proteomes" id="UP000678499">
    <property type="component" value="Unassembled WGS sequence"/>
</dbReference>
<protein>
    <recommendedName>
        <fullName evidence="6">Glucose-6-phosphate isomerase</fullName>
    </recommendedName>
</protein>
<dbReference type="PANTHER" id="PTHR11469:SF1">
    <property type="entry name" value="GLUCOSE-6-PHOSPHATE ISOMERASE"/>
    <property type="match status" value="1"/>
</dbReference>
<gene>
    <name evidence="4" type="ORF">NMOB1V02_LOCUS13532</name>
</gene>
<dbReference type="EMBL" id="CAJPEX010030327">
    <property type="protein sequence ID" value="CAG0926082.1"/>
    <property type="molecule type" value="Genomic_DNA"/>
</dbReference>
<evidence type="ECO:0000256" key="1">
    <source>
        <dbReference type="ARBA" id="ARBA00022432"/>
    </source>
</evidence>
<evidence type="ECO:0000313" key="5">
    <source>
        <dbReference type="Proteomes" id="UP000678499"/>
    </source>
</evidence>
<dbReference type="SUPFAM" id="SSF53697">
    <property type="entry name" value="SIS domain"/>
    <property type="match status" value="1"/>
</dbReference>
<evidence type="ECO:0000256" key="3">
    <source>
        <dbReference type="ARBA" id="ARBA00023235"/>
    </source>
</evidence>
<dbReference type="Gene3D" id="3.40.50.10490">
    <property type="entry name" value="Glucose-6-phosphate isomerase like protein, domain 1"/>
    <property type="match status" value="2"/>
</dbReference>
<evidence type="ECO:0008006" key="6">
    <source>
        <dbReference type="Google" id="ProtNLM"/>
    </source>
</evidence>
<keyword evidence="3" id="KW-0413">Isomerase</keyword>
<reference evidence="4" key="1">
    <citation type="submission" date="2020-11" db="EMBL/GenBank/DDBJ databases">
        <authorList>
            <person name="Tran Van P."/>
        </authorList>
    </citation>
    <scope>NUCLEOTIDE SEQUENCE</scope>
</reference>
<keyword evidence="1" id="KW-0312">Gluconeogenesis</keyword>
<dbReference type="GO" id="GO:0006096">
    <property type="term" value="P:glycolytic process"/>
    <property type="evidence" value="ECO:0007669"/>
    <property type="project" value="UniProtKB-KW"/>
</dbReference>
<dbReference type="GO" id="GO:0004347">
    <property type="term" value="F:glucose-6-phosphate isomerase activity"/>
    <property type="evidence" value="ECO:0007669"/>
    <property type="project" value="InterPro"/>
</dbReference>
<evidence type="ECO:0000256" key="2">
    <source>
        <dbReference type="ARBA" id="ARBA00023152"/>
    </source>
</evidence>
<proteinExistence type="predicted"/>
<dbReference type="GO" id="GO:0051156">
    <property type="term" value="P:glucose 6-phosphate metabolic process"/>
    <property type="evidence" value="ECO:0007669"/>
    <property type="project" value="TreeGrafter"/>
</dbReference>
<name>A0A7R9GLV8_9CRUS</name>
<dbReference type="PROSITE" id="PS51463">
    <property type="entry name" value="P_GLUCOSE_ISOMERASE_3"/>
    <property type="match status" value="1"/>
</dbReference>
<keyword evidence="2" id="KW-0324">Glycolysis</keyword>
<dbReference type="InterPro" id="IPR001672">
    <property type="entry name" value="G6P_Isomerase"/>
</dbReference>
<accession>A0A7R9GLV8</accession>
<dbReference type="Pfam" id="PF00342">
    <property type="entry name" value="PGI"/>
    <property type="match status" value="1"/>
</dbReference>
<dbReference type="PANTHER" id="PTHR11469">
    <property type="entry name" value="GLUCOSE-6-PHOSPHATE ISOMERASE"/>
    <property type="match status" value="1"/>
</dbReference>
<evidence type="ECO:0000313" key="4">
    <source>
        <dbReference type="EMBL" id="CAD7285930.1"/>
    </source>
</evidence>